<accession>A0ACA9JUA9</accession>
<proteinExistence type="predicted"/>
<comment type="caution">
    <text evidence="1">The sequence shown here is derived from an EMBL/GenBank/DDBJ whole genome shotgun (WGS) entry which is preliminary data.</text>
</comment>
<gene>
    <name evidence="1" type="ORF">SCALOS_LOCUS231</name>
</gene>
<reference evidence="1" key="1">
    <citation type="submission" date="2021-06" db="EMBL/GenBank/DDBJ databases">
        <authorList>
            <person name="Kallberg Y."/>
            <person name="Tangrot J."/>
            <person name="Rosling A."/>
        </authorList>
    </citation>
    <scope>NUCLEOTIDE SEQUENCE</scope>
    <source>
        <strain evidence="1">AU212A</strain>
    </source>
</reference>
<protein>
    <submittedName>
        <fullName evidence="1">5372_t:CDS:1</fullName>
    </submittedName>
</protein>
<keyword evidence="2" id="KW-1185">Reference proteome</keyword>
<name>A0ACA9JUA9_9GLOM</name>
<dbReference type="EMBL" id="CAJVPM010000092">
    <property type="protein sequence ID" value="CAG8435805.1"/>
    <property type="molecule type" value="Genomic_DNA"/>
</dbReference>
<evidence type="ECO:0000313" key="2">
    <source>
        <dbReference type="Proteomes" id="UP000789860"/>
    </source>
</evidence>
<evidence type="ECO:0000313" key="1">
    <source>
        <dbReference type="EMBL" id="CAG8435805.1"/>
    </source>
</evidence>
<dbReference type="Proteomes" id="UP000789860">
    <property type="component" value="Unassembled WGS sequence"/>
</dbReference>
<organism evidence="1 2">
    <name type="scientific">Scutellospora calospora</name>
    <dbReference type="NCBI Taxonomy" id="85575"/>
    <lineage>
        <taxon>Eukaryota</taxon>
        <taxon>Fungi</taxon>
        <taxon>Fungi incertae sedis</taxon>
        <taxon>Mucoromycota</taxon>
        <taxon>Glomeromycotina</taxon>
        <taxon>Glomeromycetes</taxon>
        <taxon>Diversisporales</taxon>
        <taxon>Gigasporaceae</taxon>
        <taxon>Scutellospora</taxon>
    </lineage>
</organism>
<sequence>MDQDQEAINTLKQLGVTEARAREALSKSNGDLQRAANFIFENQSTDPEETPDLAPLGTDSQTNNNWEDGDNKMLGYLDPNANNPSSFENDIQMAMDMSKNPYPDLKDGYNSQAVVLYNGNKNWQNGCWDDQPAKRVKLDTTPLGLRPVIDFYYATSFFQALFHIPVFRLSLLAYHPTKDNWGNVEGYWKGQKHYNSTDDYNRKSYNNINRSATLKFIHEFQKLFGFLSLSQRTYGDSSFLMDALDFDEKATWNEVEGKYNGPDLLRGSIEHFKRKCRKAEEKDSYDDDAQQTTTWLERVLDKVEQKLSVLLEKKDELEQKIKQMFDTPDMKEIHYRLKAVLVHNGQTGQGNHWAYIWVSRCSRPDILCTSTMDNGSWMKFQDTVVEDALEEVVLNEPGGIYPNNSVYTLFYVNANVDYNFPNIVDIIPDSLKAFVEKDNQILEEEIANQYRQVDSELPDSNAMDSTWESDSTACGGSPDSEKTIQLNINTIFQQANNIKIYDAKILKRSAKTAGWSWDDPILLDEKYRKDQRYIEVVKAFEEFKEITQYIVEGWEQMVEKNDFISAIAYFHRAITLENAWISNITFSSKFMVNARKNELVEAIEKATFVHRTFLVFVEPKNCRSDVLYFEFCQQWLNLSEHIPEPTNEAYRNSIAKLIDDYAVAIDSYDGEYTREILFDKIDTIPTDSDDTLYERYYKLTWKCKDVFEKYNVPEL</sequence>